<dbReference type="NCBIfam" id="NF002325">
    <property type="entry name" value="PRK01278.1"/>
    <property type="match status" value="1"/>
</dbReference>
<dbReference type="InterPro" id="IPR044865">
    <property type="entry name" value="MRH_dom"/>
</dbReference>
<evidence type="ECO:0000256" key="1">
    <source>
        <dbReference type="ARBA" id="ARBA00001933"/>
    </source>
</evidence>
<dbReference type="InterPro" id="IPR009011">
    <property type="entry name" value="Man6P_isomerase_rcpt-bd_dom_sf"/>
</dbReference>
<evidence type="ECO:0000256" key="24">
    <source>
        <dbReference type="SAM" id="Phobius"/>
    </source>
</evidence>
<dbReference type="Gene3D" id="2.70.130.10">
    <property type="entry name" value="Mannose-6-phosphate receptor binding domain"/>
    <property type="match status" value="1"/>
</dbReference>
<dbReference type="Proteomes" id="UP000245956">
    <property type="component" value="Unassembled WGS sequence"/>
</dbReference>
<dbReference type="GO" id="GO:0042802">
    <property type="term" value="F:identical protein binding"/>
    <property type="evidence" value="ECO:0007669"/>
    <property type="project" value="TreeGrafter"/>
</dbReference>
<reference evidence="28" key="1">
    <citation type="submission" date="2015-05" db="EMBL/GenBank/DDBJ databases">
        <authorList>
            <person name="Wang D.B."/>
            <person name="Wang M."/>
        </authorList>
    </citation>
    <scope>NUCLEOTIDE SEQUENCE</scope>
    <source>
        <strain evidence="28">36-1</strain>
    </source>
</reference>
<dbReference type="AlphaFoldDB" id="A0A2U3EGM4"/>
<evidence type="ECO:0000256" key="16">
    <source>
        <dbReference type="ARBA" id="ARBA00022989"/>
    </source>
</evidence>
<evidence type="ECO:0000256" key="2">
    <source>
        <dbReference type="ARBA" id="ARBA00004304"/>
    </source>
</evidence>
<evidence type="ECO:0000256" key="19">
    <source>
        <dbReference type="ARBA" id="ARBA00023128"/>
    </source>
</evidence>
<accession>A0A2U3EGM4</accession>
<evidence type="ECO:0000256" key="15">
    <source>
        <dbReference type="ARBA" id="ARBA00022898"/>
    </source>
</evidence>
<evidence type="ECO:0000256" key="3">
    <source>
        <dbReference type="ARBA" id="ARBA00004358"/>
    </source>
</evidence>
<sequence>MHPPPQLSALALSVLLAPLPAWAMLDCKNIRVDGHSFDLSKLDGPHSVVTTSYDSSADTHRNTTYTLDVCKPLKKSTDKEKQKAECVNNTRVCAIQHLLQGKTDVVEKVVAIAGALENLGGSQFEYEATRLKTSDSNSDSEKEGLRLVLKGGKFPLDGKVKDRREQKAIIEFLCDKDKEGNEGEWESEDKYEGGKKLRRADDKKDEKKEDGEDGDKDDGKEKSSSEHQLKKDNAALIWKSYGPEKDADVLRLEWHTKHACETRDGSGGDDNGNSSTHWGFFTWFVIIVFLGIAAYLIFGSWLNYNRYGARGWDLVPHGDTLRDIPYLLKDWTRRVLNTSPCLYLRAPGTRTRGAGSGTGPLSIRRLSNKCRLTPTRTCPCPTISPLCPLLRFVQGVYSAGALNGSDSVSSPPVAGTGGLVVGGGDGGGRCAGPVAAPVLCVEPGRRRPADDQGEFFCEDLFPSDEAAAAAATAADARATQRDAALPNPDPRDDSPSAALVAEHSPYMVATYARPPPVFVQGEGSWLWDVENRRYLDFTAGIAVTALGHCDAEFARIVADQAATLVHASNLYYNPWTGALSKLLVDKTRELGGMHDAASVFVCNSGSEANEAAIKFARKVGKVLDPSGGKTDVVSFDGAFHGRTMGALSATHNPKYQKPFSPMVPGFRIGRYNDVAAINDTVTESTCGVIVEPIQGEGGVQTATPEFLVALARRCREVGAVLIYDEIQCGLSRTGDFWAHAGLPREAHPDILTSAKALGNGFPVGAVIVNDHVGSKIKVGDHGTTFGGNPMACRLAHYMVGRLADPKLARDVATKGDLFRKRFAALSDRFPGLVSEVRGRGLILGLQLTEDPAPIVKAARERGLLVITAGTNTLRFVPSLLVSEDEINQGVDILEEAIAATRPVSVCFFQQGALRLASTPTTYAPFLAPLDWDPKPGVKSLGPGHNSTCSNFLPGWLDPPPYETAGVGQYNRVVFEEKAIHHTRARARVL</sequence>
<keyword evidence="19" id="KW-0496">Mitochondrion</keyword>
<keyword evidence="20 24" id="KW-0472">Membrane</keyword>
<dbReference type="GO" id="GO:0006526">
    <property type="term" value="P:L-arginine biosynthetic process"/>
    <property type="evidence" value="ECO:0007669"/>
    <property type="project" value="UniProtKB-UniPathway"/>
</dbReference>
<dbReference type="FunFam" id="3.40.640.10:FF:000004">
    <property type="entry name" value="Acetylornithine aminotransferase"/>
    <property type="match status" value="1"/>
</dbReference>
<feature type="region of interest" description="Disordered" evidence="23">
    <location>
        <begin position="471"/>
        <end position="495"/>
    </location>
</feature>
<evidence type="ECO:0000256" key="21">
    <source>
        <dbReference type="ARBA" id="ARBA00023157"/>
    </source>
</evidence>
<dbReference type="InterPro" id="IPR005814">
    <property type="entry name" value="Aminotrans_3"/>
</dbReference>
<dbReference type="GO" id="GO:0030659">
    <property type="term" value="C:cytoplasmic vesicle membrane"/>
    <property type="evidence" value="ECO:0007669"/>
    <property type="project" value="UniProtKB-SubCell"/>
</dbReference>
<keyword evidence="12 28" id="KW-0808">Transferase</keyword>
<feature type="compositionally biased region" description="Basic and acidic residues" evidence="23">
    <location>
        <begin position="217"/>
        <end position="228"/>
    </location>
</feature>
<dbReference type="Proteomes" id="UP001287286">
    <property type="component" value="Unassembled WGS sequence"/>
</dbReference>
<evidence type="ECO:0000313" key="27">
    <source>
        <dbReference type="EMBL" id="KAK4088474.1"/>
    </source>
</evidence>
<comment type="similarity">
    <text evidence="7">Belongs to the class-III pyridoxal-phosphate-dependent aminotransferase family.</text>
</comment>
<keyword evidence="14 25" id="KW-0732">Signal</keyword>
<feature type="compositionally biased region" description="Low complexity" evidence="23">
    <location>
        <begin position="471"/>
        <end position="484"/>
    </location>
</feature>
<comment type="pathway">
    <text evidence="5">Amino-acid biosynthesis; L-arginine biosynthesis; N(2)-acetyl-L-ornithine from L-glutamate: step 4/4.</text>
</comment>
<dbReference type="GO" id="GO:0003992">
    <property type="term" value="F:N2-acetyl-L-ornithine:2-oxoglutarate 5-aminotransferase activity"/>
    <property type="evidence" value="ECO:0007669"/>
    <property type="project" value="UniProtKB-EC"/>
</dbReference>
<comment type="subcellular location">
    <subcellularLocation>
        <location evidence="3">Cytoplasmic vesicle membrane</location>
        <topology evidence="3">Single-pass type I membrane protein</topology>
    </subcellularLocation>
    <subcellularLocation>
        <location evidence="4">Golgi apparatus membrane</location>
        <topology evidence="4">Single-pass type I membrane protein</topology>
    </subcellularLocation>
    <subcellularLocation>
        <location evidence="2">Mitochondrion membrane</location>
        <topology evidence="2">Single-pass membrane protein</topology>
    </subcellularLocation>
</comment>
<evidence type="ECO:0000256" key="8">
    <source>
        <dbReference type="ARBA" id="ARBA00012919"/>
    </source>
</evidence>
<keyword evidence="22" id="KW-0968">Cytoplasmic vesicle</keyword>
<keyword evidence="10 28" id="KW-0032">Aminotransferase</keyword>
<dbReference type="InterPro" id="IPR015421">
    <property type="entry name" value="PyrdxlP-dep_Trfase_major"/>
</dbReference>
<dbReference type="NCBIfam" id="TIGR00707">
    <property type="entry name" value="argD"/>
    <property type="match status" value="1"/>
</dbReference>
<protein>
    <recommendedName>
        <fullName evidence="9">Autophagy-related protein 27</fullName>
        <ecNumber evidence="8">2.6.1.11</ecNumber>
    </recommendedName>
</protein>
<evidence type="ECO:0000313" key="28">
    <source>
        <dbReference type="EMBL" id="PWI73590.1"/>
    </source>
</evidence>
<dbReference type="SUPFAM" id="SSF53383">
    <property type="entry name" value="PLP-dependent transferases"/>
    <property type="match status" value="1"/>
</dbReference>
<evidence type="ECO:0000256" key="10">
    <source>
        <dbReference type="ARBA" id="ARBA00022576"/>
    </source>
</evidence>
<evidence type="ECO:0000256" key="11">
    <source>
        <dbReference type="ARBA" id="ARBA00022605"/>
    </source>
</evidence>
<dbReference type="CDD" id="cd00610">
    <property type="entry name" value="OAT_like"/>
    <property type="match status" value="1"/>
</dbReference>
<evidence type="ECO:0000256" key="12">
    <source>
        <dbReference type="ARBA" id="ARBA00022679"/>
    </source>
</evidence>
<evidence type="ECO:0000256" key="22">
    <source>
        <dbReference type="ARBA" id="ARBA00023329"/>
    </source>
</evidence>
<dbReference type="Pfam" id="PF09451">
    <property type="entry name" value="ATG27"/>
    <property type="match status" value="1"/>
</dbReference>
<evidence type="ECO:0000256" key="7">
    <source>
        <dbReference type="ARBA" id="ARBA00008954"/>
    </source>
</evidence>
<dbReference type="GO" id="GO:0030170">
    <property type="term" value="F:pyridoxal phosphate binding"/>
    <property type="evidence" value="ECO:0007669"/>
    <property type="project" value="InterPro"/>
</dbReference>
<dbReference type="Gene3D" id="3.90.1150.10">
    <property type="entry name" value="Aspartate Aminotransferase, domain 1"/>
    <property type="match status" value="1"/>
</dbReference>
<reference evidence="27 30" key="4">
    <citation type="journal article" date="2024" name="Microbiol. Resour. Announc.">
        <title>Genome annotations for the ascomycete fungi Trichoderma harzianum, Trichoderma aggressivum, and Purpureocillium lilacinum.</title>
        <authorList>
            <person name="Beijen E.P.W."/>
            <person name="Ohm R.A."/>
        </authorList>
    </citation>
    <scope>NUCLEOTIDE SEQUENCE [LARGE SCALE GENOMIC DNA]</scope>
    <source>
        <strain evidence="27 30">CBS 150709</strain>
    </source>
</reference>
<keyword evidence="11" id="KW-0028">Amino-acid biosynthesis</keyword>
<reference evidence="27" key="3">
    <citation type="submission" date="2023-11" db="EMBL/GenBank/DDBJ databases">
        <authorList>
            <person name="Beijen E."/>
            <person name="Ohm R.A."/>
        </authorList>
    </citation>
    <scope>NUCLEOTIDE SEQUENCE</scope>
    <source>
        <strain evidence="27">CBS 150709</strain>
    </source>
</reference>
<name>A0A2U3EGM4_PURLI</name>
<dbReference type="PROSITE" id="PS51914">
    <property type="entry name" value="MRH"/>
    <property type="match status" value="1"/>
</dbReference>
<dbReference type="GO" id="GO:0006914">
    <property type="term" value="P:autophagy"/>
    <property type="evidence" value="ECO:0007669"/>
    <property type="project" value="UniProtKB-KW"/>
</dbReference>
<reference evidence="28 29" key="2">
    <citation type="journal article" date="2016" name="Front. Microbiol.">
        <title>Genome and transcriptome sequences reveal the specific parasitism of the nematophagous Purpureocillium lilacinum 36-1.</title>
        <authorList>
            <person name="Xie J."/>
            <person name="Li S."/>
            <person name="Mo C."/>
            <person name="Xiao X."/>
            <person name="Peng D."/>
            <person name="Wang G."/>
            <person name="Xiao Y."/>
        </authorList>
    </citation>
    <scope>NUCLEOTIDE SEQUENCE [LARGE SCALE GENOMIC DNA]</scope>
    <source>
        <strain evidence="28 29">36-1</strain>
    </source>
</reference>
<feature type="transmembrane region" description="Helical" evidence="24">
    <location>
        <begin position="280"/>
        <end position="302"/>
    </location>
</feature>
<feature type="compositionally biased region" description="Basic and acidic residues" evidence="23">
    <location>
        <begin position="188"/>
        <end position="210"/>
    </location>
</feature>
<dbReference type="InterPro" id="IPR015422">
    <property type="entry name" value="PyrdxlP-dep_Trfase_small"/>
</dbReference>
<dbReference type="GO" id="GO:0005759">
    <property type="term" value="C:mitochondrial matrix"/>
    <property type="evidence" value="ECO:0007669"/>
    <property type="project" value="TreeGrafter"/>
</dbReference>
<dbReference type="EC" id="2.6.1.11" evidence="8"/>
<keyword evidence="16 24" id="KW-1133">Transmembrane helix</keyword>
<organism evidence="28 29">
    <name type="scientific">Purpureocillium lilacinum</name>
    <name type="common">Paecilomyces lilacinus</name>
    <dbReference type="NCBI Taxonomy" id="33203"/>
    <lineage>
        <taxon>Eukaryota</taxon>
        <taxon>Fungi</taxon>
        <taxon>Dikarya</taxon>
        <taxon>Ascomycota</taxon>
        <taxon>Pezizomycotina</taxon>
        <taxon>Sordariomycetes</taxon>
        <taxon>Hypocreomycetidae</taxon>
        <taxon>Hypocreales</taxon>
        <taxon>Ophiocordycipitaceae</taxon>
        <taxon>Purpureocillium</taxon>
    </lineage>
</organism>
<evidence type="ECO:0000256" key="18">
    <source>
        <dbReference type="ARBA" id="ARBA00023034"/>
    </source>
</evidence>
<keyword evidence="15" id="KW-0663">Pyridoxal phosphate</keyword>
<evidence type="ECO:0000259" key="26">
    <source>
        <dbReference type="PROSITE" id="PS51914"/>
    </source>
</evidence>
<dbReference type="GO" id="GO:0031966">
    <property type="term" value="C:mitochondrial membrane"/>
    <property type="evidence" value="ECO:0007669"/>
    <property type="project" value="UniProtKB-SubCell"/>
</dbReference>
<evidence type="ECO:0000256" key="25">
    <source>
        <dbReference type="SAM" id="SignalP"/>
    </source>
</evidence>
<dbReference type="GO" id="GO:0000139">
    <property type="term" value="C:Golgi membrane"/>
    <property type="evidence" value="ECO:0007669"/>
    <property type="project" value="UniProtKB-SubCell"/>
</dbReference>
<dbReference type="EMBL" id="LCWV01000004">
    <property type="protein sequence ID" value="PWI73590.1"/>
    <property type="molecule type" value="Genomic_DNA"/>
</dbReference>
<dbReference type="PROSITE" id="PS00600">
    <property type="entry name" value="AA_TRANSFER_CLASS_3"/>
    <property type="match status" value="1"/>
</dbReference>
<evidence type="ECO:0000256" key="6">
    <source>
        <dbReference type="ARBA" id="ARBA00005363"/>
    </source>
</evidence>
<comment type="similarity">
    <text evidence="6">Belongs to the ATG27 family.</text>
</comment>
<keyword evidence="13 24" id="KW-0812">Transmembrane</keyword>
<keyword evidence="18" id="KW-0333">Golgi apparatus</keyword>
<evidence type="ECO:0000256" key="17">
    <source>
        <dbReference type="ARBA" id="ARBA00023006"/>
    </source>
</evidence>
<evidence type="ECO:0000256" key="9">
    <source>
        <dbReference type="ARBA" id="ARBA00013776"/>
    </source>
</evidence>
<evidence type="ECO:0000313" key="29">
    <source>
        <dbReference type="Proteomes" id="UP000245956"/>
    </source>
</evidence>
<proteinExistence type="inferred from homology"/>
<dbReference type="PANTHER" id="PTHR11986">
    <property type="entry name" value="AMINOTRANSFERASE CLASS III"/>
    <property type="match status" value="1"/>
</dbReference>
<comment type="cofactor">
    <cofactor evidence="1">
        <name>pyridoxal 5'-phosphate</name>
        <dbReference type="ChEBI" id="CHEBI:597326"/>
    </cofactor>
</comment>
<dbReference type="InterPro" id="IPR015424">
    <property type="entry name" value="PyrdxlP-dep_Trfase"/>
</dbReference>
<dbReference type="PANTHER" id="PTHR11986:SF79">
    <property type="entry name" value="ACETYLORNITHINE AMINOTRANSFERASE, MITOCHONDRIAL"/>
    <property type="match status" value="1"/>
</dbReference>
<keyword evidence="17" id="KW-0072">Autophagy</keyword>
<evidence type="ECO:0000256" key="5">
    <source>
        <dbReference type="ARBA" id="ARBA00005024"/>
    </source>
</evidence>
<dbReference type="UniPathway" id="UPA00068">
    <property type="reaction ID" value="UER00109"/>
</dbReference>
<evidence type="ECO:0000256" key="23">
    <source>
        <dbReference type="SAM" id="MobiDB-lite"/>
    </source>
</evidence>
<feature type="chain" id="PRO_5015595298" description="Autophagy-related protein 27" evidence="25">
    <location>
        <begin position="24"/>
        <end position="989"/>
    </location>
</feature>
<dbReference type="InterPro" id="IPR018939">
    <property type="entry name" value="Autophagy-rel_prot_27"/>
</dbReference>
<keyword evidence="21" id="KW-1015">Disulfide bond</keyword>
<dbReference type="HAMAP" id="MF_01107">
    <property type="entry name" value="ArgD_aminotrans_3"/>
    <property type="match status" value="1"/>
</dbReference>
<evidence type="ECO:0000256" key="13">
    <source>
        <dbReference type="ARBA" id="ARBA00022692"/>
    </source>
</evidence>
<keyword evidence="30" id="KW-1185">Reference proteome</keyword>
<evidence type="ECO:0000256" key="20">
    <source>
        <dbReference type="ARBA" id="ARBA00023136"/>
    </source>
</evidence>
<gene>
    <name evidence="28" type="ORF">PCL_08866</name>
    <name evidence="27" type="ORF">Purlil1_7025</name>
</gene>
<feature type="region of interest" description="Disordered" evidence="23">
    <location>
        <begin position="180"/>
        <end position="228"/>
    </location>
</feature>
<dbReference type="EMBL" id="JAWRVI010000024">
    <property type="protein sequence ID" value="KAK4088474.1"/>
    <property type="molecule type" value="Genomic_DNA"/>
</dbReference>
<dbReference type="InterPro" id="IPR050103">
    <property type="entry name" value="Class-III_PLP-dep_AT"/>
</dbReference>
<dbReference type="Pfam" id="PF00202">
    <property type="entry name" value="Aminotran_3"/>
    <property type="match status" value="1"/>
</dbReference>
<dbReference type="InterPro" id="IPR004636">
    <property type="entry name" value="AcOrn/SuccOrn_fam"/>
</dbReference>
<comment type="caution">
    <text evidence="28">The sequence shown here is derived from an EMBL/GenBank/DDBJ whole genome shotgun (WGS) entry which is preliminary data.</text>
</comment>
<evidence type="ECO:0000256" key="4">
    <source>
        <dbReference type="ARBA" id="ARBA00004614"/>
    </source>
</evidence>
<feature type="domain" description="MRH" evidence="26">
    <location>
        <begin position="25"/>
        <end position="262"/>
    </location>
</feature>
<dbReference type="InterPro" id="IPR049704">
    <property type="entry name" value="Aminotrans_3_PPA_site"/>
</dbReference>
<dbReference type="Gene3D" id="3.40.640.10">
    <property type="entry name" value="Type I PLP-dependent aspartate aminotransferase-like (Major domain)"/>
    <property type="match status" value="1"/>
</dbReference>
<evidence type="ECO:0000313" key="30">
    <source>
        <dbReference type="Proteomes" id="UP001287286"/>
    </source>
</evidence>
<feature type="signal peptide" evidence="25">
    <location>
        <begin position="1"/>
        <end position="23"/>
    </location>
</feature>
<dbReference type="SUPFAM" id="SSF50911">
    <property type="entry name" value="Mannose 6-phosphate receptor domain"/>
    <property type="match status" value="1"/>
</dbReference>
<evidence type="ECO:0000256" key="14">
    <source>
        <dbReference type="ARBA" id="ARBA00022729"/>
    </source>
</evidence>